<protein>
    <submittedName>
        <fullName evidence="1">Uncharacterized protein</fullName>
    </submittedName>
</protein>
<evidence type="ECO:0000313" key="2">
    <source>
        <dbReference type="Proteomes" id="UP000195442"/>
    </source>
</evidence>
<proteinExistence type="predicted"/>
<name>A0A1R4HJ66_9GAMM</name>
<keyword evidence="2" id="KW-1185">Reference proteome</keyword>
<accession>A0A1R4HJ66</accession>
<dbReference type="Proteomes" id="UP000195442">
    <property type="component" value="Unassembled WGS sequence"/>
</dbReference>
<evidence type="ECO:0000313" key="1">
    <source>
        <dbReference type="EMBL" id="SJM96265.1"/>
    </source>
</evidence>
<sequence>MLNDIKSDNFGVLSKTDFIYAPLPDLATMFWVVDGHIIIRLTHFWAVH</sequence>
<dbReference type="AlphaFoldDB" id="A0A1R4HJ66"/>
<dbReference type="EMBL" id="FUKJ01000463">
    <property type="protein sequence ID" value="SJM96265.1"/>
    <property type="molecule type" value="Genomic_DNA"/>
</dbReference>
<gene>
    <name evidence="1" type="ORF">CRENPOLYSF2_950002</name>
</gene>
<reference evidence="2" key="1">
    <citation type="submission" date="2017-02" db="EMBL/GenBank/DDBJ databases">
        <authorList>
            <person name="Daims H."/>
        </authorList>
    </citation>
    <scope>NUCLEOTIDE SEQUENCE [LARGE SCALE GENOMIC DNA]</scope>
</reference>
<organism evidence="1 2">
    <name type="scientific">Crenothrix polyspora</name>
    <dbReference type="NCBI Taxonomy" id="360316"/>
    <lineage>
        <taxon>Bacteria</taxon>
        <taxon>Pseudomonadati</taxon>
        <taxon>Pseudomonadota</taxon>
        <taxon>Gammaproteobacteria</taxon>
        <taxon>Methylococcales</taxon>
        <taxon>Crenotrichaceae</taxon>
        <taxon>Crenothrix</taxon>
    </lineage>
</organism>